<dbReference type="InterPro" id="IPR006119">
    <property type="entry name" value="Resolv_N"/>
</dbReference>
<feature type="domain" description="Resolvase/invertase-type recombinase catalytic" evidence="1">
    <location>
        <begin position="16"/>
        <end position="165"/>
    </location>
</feature>
<dbReference type="EMBL" id="AP019860">
    <property type="protein sequence ID" value="BBM86340.1"/>
    <property type="molecule type" value="Genomic_DNA"/>
</dbReference>
<keyword evidence="4" id="KW-1185">Reference proteome</keyword>
<dbReference type="Pfam" id="PF07508">
    <property type="entry name" value="Recombinase"/>
    <property type="match status" value="1"/>
</dbReference>
<reference evidence="3 4" key="1">
    <citation type="submission" date="2019-08" db="EMBL/GenBank/DDBJ databases">
        <title>Complete genome sequence of Candidatus Uab amorphum.</title>
        <authorList>
            <person name="Shiratori T."/>
            <person name="Suzuki S."/>
            <person name="Kakizawa Y."/>
            <person name="Ishida K."/>
        </authorList>
    </citation>
    <scope>NUCLEOTIDE SEQUENCE [LARGE SCALE GENOMIC DNA]</scope>
    <source>
        <strain evidence="3 4">SRT547</strain>
    </source>
</reference>
<evidence type="ECO:0000313" key="3">
    <source>
        <dbReference type="EMBL" id="BBM86340.1"/>
    </source>
</evidence>
<dbReference type="Pfam" id="PF00239">
    <property type="entry name" value="Resolvase"/>
    <property type="match status" value="1"/>
</dbReference>
<dbReference type="GO" id="GO:0000150">
    <property type="term" value="F:DNA strand exchange activity"/>
    <property type="evidence" value="ECO:0007669"/>
    <property type="project" value="InterPro"/>
</dbReference>
<dbReference type="InterPro" id="IPR011109">
    <property type="entry name" value="DNA_bind_recombinase_dom"/>
</dbReference>
<dbReference type="CDD" id="cd00338">
    <property type="entry name" value="Ser_Recombinase"/>
    <property type="match status" value="1"/>
</dbReference>
<dbReference type="PROSITE" id="PS51737">
    <property type="entry name" value="RECOMBINASE_DNA_BIND"/>
    <property type="match status" value="1"/>
</dbReference>
<name>A0A5S9ISI3_UABAM</name>
<dbReference type="PROSITE" id="PS51736">
    <property type="entry name" value="RECOMBINASES_3"/>
    <property type="match status" value="1"/>
</dbReference>
<evidence type="ECO:0000259" key="2">
    <source>
        <dbReference type="PROSITE" id="PS51737"/>
    </source>
</evidence>
<dbReference type="InterPro" id="IPR025827">
    <property type="entry name" value="Zn_ribbon_recom_dom"/>
</dbReference>
<feature type="domain" description="Recombinase" evidence="2">
    <location>
        <begin position="172"/>
        <end position="316"/>
    </location>
</feature>
<dbReference type="KEGG" id="uam:UABAM_04726"/>
<dbReference type="PANTHER" id="PTHR30461">
    <property type="entry name" value="DNA-INVERTASE FROM LAMBDOID PROPHAGE"/>
    <property type="match status" value="1"/>
</dbReference>
<dbReference type="SMART" id="SM00857">
    <property type="entry name" value="Resolvase"/>
    <property type="match status" value="1"/>
</dbReference>
<dbReference type="Proteomes" id="UP000326354">
    <property type="component" value="Chromosome"/>
</dbReference>
<evidence type="ECO:0000259" key="1">
    <source>
        <dbReference type="PROSITE" id="PS51736"/>
    </source>
</evidence>
<evidence type="ECO:0000313" key="4">
    <source>
        <dbReference type="Proteomes" id="UP000326354"/>
    </source>
</evidence>
<organism evidence="3 4">
    <name type="scientific">Uabimicrobium amorphum</name>
    <dbReference type="NCBI Taxonomy" id="2596890"/>
    <lineage>
        <taxon>Bacteria</taxon>
        <taxon>Pseudomonadati</taxon>
        <taxon>Planctomycetota</taxon>
        <taxon>Candidatus Uabimicrobiia</taxon>
        <taxon>Candidatus Uabimicrobiales</taxon>
        <taxon>Candidatus Uabimicrobiaceae</taxon>
        <taxon>Candidatus Uabimicrobium</taxon>
    </lineage>
</organism>
<dbReference type="SUPFAM" id="SSF53041">
    <property type="entry name" value="Resolvase-like"/>
    <property type="match status" value="1"/>
</dbReference>
<proteinExistence type="predicted"/>
<dbReference type="PANTHER" id="PTHR30461:SF23">
    <property type="entry name" value="DNA RECOMBINASE-RELATED"/>
    <property type="match status" value="1"/>
</dbReference>
<sequence>MEIKQTKITINHLQRKAVVYLRQSTERQVKYNRESTKLQYALANHLKKLGWSDVEIIDDDLGTSAGVGSNRAGFDKLIAMVARGEVGIIASREISRFSRTDKDWCQLLEICQIFDTLIGDNEGVYDLSVLGDQLVLGIKGTLSVVELKTIQMRMMAGKLEKAKRGEYFTILPVGYQLDVLRKVVKDPDLRIQEAIELVFKKFRELWSVRKLYLWFNEEGIKLPVHSCYGVGRKIVWQLPSYAFLSAVIKNAFYAGAYIYGWEETKTIVNDGKIKKIRTKNTSPENCKIFIPDHHQCYINWDTYKENNRILTGNKVTRKSDNQGSIRKGSALLVGVLTCGSCGRKMSIQYRSKTNYYYGCVGKHGLQKYCFCFSGSKIDEKFSQEILSAISPLGIKASLQAIEQKQDQHNDKRLVFEKQFQQLQYEANRLFEQFDAVDPKNRLAAVELEKRWNSKLEEVNQTRKMLQNIAEPKVLSKLERKKIFKLGEDFTQVWCNENVSLETKKQIIRTVVRQVFVYLGTDTEILRFVIHWQGGTHTEFFIDKPLPFGRTSKKCIEVVKGMVKQYSDFEIADKLNKLGLTTGKGNPWQRKNVRSLRYAHSIPVYQEPNVFTKNQAAKYCNVSTKTIDKLVSANVVKNYAQPGTQPWKIKQEDLGSQRVQRIIQRLRETRKVIINDQDCLD</sequence>
<dbReference type="InterPro" id="IPR050639">
    <property type="entry name" value="SSR_resolvase"/>
</dbReference>
<dbReference type="Gene3D" id="3.40.50.1390">
    <property type="entry name" value="Resolvase, N-terminal catalytic domain"/>
    <property type="match status" value="1"/>
</dbReference>
<dbReference type="InterPro" id="IPR036162">
    <property type="entry name" value="Resolvase-like_N_sf"/>
</dbReference>
<dbReference type="GO" id="GO:0003677">
    <property type="term" value="F:DNA binding"/>
    <property type="evidence" value="ECO:0007669"/>
    <property type="project" value="InterPro"/>
</dbReference>
<dbReference type="InterPro" id="IPR038109">
    <property type="entry name" value="DNA_bind_recomb_sf"/>
</dbReference>
<gene>
    <name evidence="3" type="ORF">UABAM_04726</name>
</gene>
<dbReference type="Gene3D" id="3.90.1750.20">
    <property type="entry name" value="Putative Large Serine Recombinase, Chain B, Domain 2"/>
    <property type="match status" value="1"/>
</dbReference>
<dbReference type="AlphaFoldDB" id="A0A5S9ISI3"/>
<accession>A0A5S9ISI3</accession>
<protein>
    <submittedName>
        <fullName evidence="3">Uncharacterized protein</fullName>
    </submittedName>
</protein>
<dbReference type="Pfam" id="PF13408">
    <property type="entry name" value="Zn_ribbon_recom"/>
    <property type="match status" value="1"/>
</dbReference>
<dbReference type="RefSeq" id="WP_173013521.1">
    <property type="nucleotide sequence ID" value="NZ_AP019860.1"/>
</dbReference>